<accession>I4DQM8</accession>
<proteinExistence type="evidence at transcript level"/>
<organism evidence="1">
    <name type="scientific">Papilio xuthus</name>
    <name type="common">Asian swallowtail butterfly</name>
    <dbReference type="NCBI Taxonomy" id="66420"/>
    <lineage>
        <taxon>Eukaryota</taxon>
        <taxon>Metazoa</taxon>
        <taxon>Ecdysozoa</taxon>
        <taxon>Arthropoda</taxon>
        <taxon>Hexapoda</taxon>
        <taxon>Insecta</taxon>
        <taxon>Pterygota</taxon>
        <taxon>Neoptera</taxon>
        <taxon>Endopterygota</taxon>
        <taxon>Lepidoptera</taxon>
        <taxon>Glossata</taxon>
        <taxon>Ditrysia</taxon>
        <taxon>Papilionoidea</taxon>
        <taxon>Papilionidae</taxon>
        <taxon>Papilioninae</taxon>
        <taxon>Papilio</taxon>
    </lineage>
</organism>
<dbReference type="EMBL" id="AK404477">
    <property type="protein sequence ID" value="BAM20218.1"/>
    <property type="molecule type" value="mRNA"/>
</dbReference>
<reference evidence="1" key="1">
    <citation type="journal article" date="2012" name="BMC Biol.">
        <title>Comprehensive microarray-based analysis for stage-specific larval camouflage pattern-associated genes in the swallowtail butterfly, Papilio xuthus.</title>
        <authorList>
            <person name="Futahashi R."/>
            <person name="Shirataki H."/>
            <person name="Narita T."/>
            <person name="Mita K."/>
            <person name="Fujiwara H."/>
        </authorList>
    </citation>
    <scope>NUCLEOTIDE SEQUENCE</scope>
    <source>
        <tissue evidence="1">Epidermis</tissue>
    </source>
</reference>
<name>I4DQM8_PAPXU</name>
<protein>
    <submittedName>
        <fullName evidence="1">Uncharacterized protein</fullName>
    </submittedName>
</protein>
<evidence type="ECO:0000313" key="1">
    <source>
        <dbReference type="EMBL" id="BAM20218.1"/>
    </source>
</evidence>
<sequence>YSNFKSRVTFFKFILNLGKHANTFIYFVKYCFVTKIYIKMRLTSEWYNVAF</sequence>
<dbReference type="AlphaFoldDB" id="I4DQM8"/>
<feature type="non-terminal residue" evidence="1">
    <location>
        <position position="1"/>
    </location>
</feature>